<gene>
    <name evidence="2" type="ORF">Scep_030092</name>
    <name evidence="3" type="ORF">Scep_030098</name>
</gene>
<sequence length="50" mass="5286">MPWSCTSATARFTSPGSICGIESAKGPSPHHQSCQKLTETPLPILHLSPP</sequence>
<feature type="region of interest" description="Disordered" evidence="1">
    <location>
        <begin position="21"/>
        <end position="50"/>
    </location>
</feature>
<comment type="caution">
    <text evidence="2">The sequence shown here is derived from an EMBL/GenBank/DDBJ whole genome shotgun (WGS) entry which is preliminary data.</text>
</comment>
<evidence type="ECO:0000313" key="4">
    <source>
        <dbReference type="Proteomes" id="UP001419268"/>
    </source>
</evidence>
<evidence type="ECO:0000313" key="3">
    <source>
        <dbReference type="EMBL" id="KAK9083627.1"/>
    </source>
</evidence>
<proteinExistence type="predicted"/>
<protein>
    <submittedName>
        <fullName evidence="2">Uncharacterized protein</fullName>
    </submittedName>
</protein>
<name>A0AAP0DZ17_9MAGN</name>
<reference evidence="2 4" key="1">
    <citation type="submission" date="2024-01" db="EMBL/GenBank/DDBJ databases">
        <title>Genome assemblies of Stephania.</title>
        <authorList>
            <person name="Yang L."/>
        </authorList>
    </citation>
    <scope>NUCLEOTIDE SEQUENCE [LARGE SCALE GENOMIC DNA]</scope>
    <source>
        <strain evidence="2">JXDWG</strain>
        <tissue evidence="2">Leaf</tissue>
    </source>
</reference>
<dbReference type="AlphaFoldDB" id="A0AAP0DZ17"/>
<dbReference type="Proteomes" id="UP001419268">
    <property type="component" value="Unassembled WGS sequence"/>
</dbReference>
<accession>A0AAP0DZ17</accession>
<dbReference type="EMBL" id="JBBNAG010000013">
    <property type="protein sequence ID" value="KAK9083627.1"/>
    <property type="molecule type" value="Genomic_DNA"/>
</dbReference>
<evidence type="ECO:0000256" key="1">
    <source>
        <dbReference type="SAM" id="MobiDB-lite"/>
    </source>
</evidence>
<organism evidence="2 4">
    <name type="scientific">Stephania cephalantha</name>
    <dbReference type="NCBI Taxonomy" id="152367"/>
    <lineage>
        <taxon>Eukaryota</taxon>
        <taxon>Viridiplantae</taxon>
        <taxon>Streptophyta</taxon>
        <taxon>Embryophyta</taxon>
        <taxon>Tracheophyta</taxon>
        <taxon>Spermatophyta</taxon>
        <taxon>Magnoliopsida</taxon>
        <taxon>Ranunculales</taxon>
        <taxon>Menispermaceae</taxon>
        <taxon>Menispermoideae</taxon>
        <taxon>Cissampelideae</taxon>
        <taxon>Stephania</taxon>
    </lineage>
</organism>
<evidence type="ECO:0000313" key="2">
    <source>
        <dbReference type="EMBL" id="KAK9083621.1"/>
    </source>
</evidence>
<dbReference type="EMBL" id="JBBNAG010000013">
    <property type="protein sequence ID" value="KAK9083621.1"/>
    <property type="molecule type" value="Genomic_DNA"/>
</dbReference>
<keyword evidence="4" id="KW-1185">Reference proteome</keyword>